<name>A0A6N9ZSE3_9HYPH</name>
<reference evidence="7 8" key="1">
    <citation type="submission" date="2019-12" db="EMBL/GenBank/DDBJ databases">
        <title>Rhizobium genotypes associated with high levels of biological nitrogen fixation by grain legumes in a temperate-maritime cropping system.</title>
        <authorList>
            <person name="Maluk M."/>
            <person name="Francesc Ferrando Molina F."/>
            <person name="Lopez Del Egido L."/>
            <person name="Lafos M."/>
            <person name="Langarica-Fuentes A."/>
            <person name="Gebre Yohannes G."/>
            <person name="Young M.W."/>
            <person name="Martin P."/>
            <person name="Gantlett R."/>
            <person name="Kenicer G."/>
            <person name="Hawes C."/>
            <person name="Begg G.S."/>
            <person name="Quilliam R.S."/>
            <person name="Squire G.R."/>
            <person name="Poole P.S."/>
            <person name="Young P.W."/>
            <person name="Iannetta P.M."/>
            <person name="James E.K."/>
        </authorList>
    </citation>
    <scope>NUCLEOTIDE SEQUENCE [LARGE SCALE GENOMIC DNA]</scope>
    <source>
        <strain evidence="7 8">JHI2449</strain>
    </source>
</reference>
<proteinExistence type="inferred from homology"/>
<comment type="function">
    <text evidence="1 6">Required for the transposition of the insertion element.</text>
</comment>
<feature type="non-terminal residue" evidence="7">
    <location>
        <position position="1"/>
    </location>
</feature>
<dbReference type="GO" id="GO:0004803">
    <property type="term" value="F:transposase activity"/>
    <property type="evidence" value="ECO:0007669"/>
    <property type="project" value="UniProtKB-UniRule"/>
</dbReference>
<dbReference type="PANTHER" id="PTHR33217:SF8">
    <property type="entry name" value="MUTATOR FAMILY TRANSPOSASE"/>
    <property type="match status" value="1"/>
</dbReference>
<evidence type="ECO:0000256" key="3">
    <source>
        <dbReference type="ARBA" id="ARBA00022578"/>
    </source>
</evidence>
<evidence type="ECO:0000256" key="2">
    <source>
        <dbReference type="ARBA" id="ARBA00010961"/>
    </source>
</evidence>
<keyword evidence="3 6" id="KW-0815">Transposition</keyword>
<dbReference type="RefSeq" id="WP_204347676.1">
    <property type="nucleotide sequence ID" value="NZ_WUEP01000194.1"/>
</dbReference>
<feature type="non-terminal residue" evidence="7">
    <location>
        <position position="84"/>
    </location>
</feature>
<dbReference type="Proteomes" id="UP000468864">
    <property type="component" value="Unassembled WGS sequence"/>
</dbReference>
<keyword evidence="4 6" id="KW-0238">DNA-binding</keyword>
<keyword evidence="5 6" id="KW-0233">DNA recombination</keyword>
<organism evidence="7 8">
    <name type="scientific">Rhizobium laguerreae</name>
    <dbReference type="NCBI Taxonomy" id="1076926"/>
    <lineage>
        <taxon>Bacteria</taxon>
        <taxon>Pseudomonadati</taxon>
        <taxon>Pseudomonadota</taxon>
        <taxon>Alphaproteobacteria</taxon>
        <taxon>Hyphomicrobiales</taxon>
        <taxon>Rhizobiaceae</taxon>
        <taxon>Rhizobium/Agrobacterium group</taxon>
        <taxon>Rhizobium</taxon>
    </lineage>
</organism>
<accession>A0A6N9ZSE3</accession>
<dbReference type="PANTHER" id="PTHR33217">
    <property type="entry name" value="TRANSPOSASE FOR INSERTION SEQUENCE ELEMENT IS1081"/>
    <property type="match status" value="1"/>
</dbReference>
<dbReference type="GO" id="GO:0006313">
    <property type="term" value="P:DNA transposition"/>
    <property type="evidence" value="ECO:0007669"/>
    <property type="project" value="UniProtKB-UniRule"/>
</dbReference>
<protein>
    <recommendedName>
        <fullName evidence="6">Mutator family transposase</fullName>
    </recommendedName>
</protein>
<evidence type="ECO:0000256" key="6">
    <source>
        <dbReference type="RuleBase" id="RU365089"/>
    </source>
</evidence>
<sequence length="84" mass="9600">TDAVLDEVATWQSRPLEPVYPLVFFDALRVKIRDEGHVRNKAIYGAIDDKAAEAALTTFEGGFWGRKFPVVAQIWRRAWQEVIP</sequence>
<evidence type="ECO:0000313" key="7">
    <source>
        <dbReference type="EMBL" id="NEH96186.1"/>
    </source>
</evidence>
<dbReference type="InterPro" id="IPR001207">
    <property type="entry name" value="Transposase_mutator"/>
</dbReference>
<dbReference type="EMBL" id="WUEP01000194">
    <property type="protein sequence ID" value="NEH96186.1"/>
    <property type="molecule type" value="Genomic_DNA"/>
</dbReference>
<comment type="caution">
    <text evidence="7">The sequence shown here is derived from an EMBL/GenBank/DDBJ whole genome shotgun (WGS) entry which is preliminary data.</text>
</comment>
<evidence type="ECO:0000256" key="4">
    <source>
        <dbReference type="ARBA" id="ARBA00023125"/>
    </source>
</evidence>
<dbReference type="GO" id="GO:0003677">
    <property type="term" value="F:DNA binding"/>
    <property type="evidence" value="ECO:0007669"/>
    <property type="project" value="UniProtKB-UniRule"/>
</dbReference>
<gene>
    <name evidence="7" type="ORF">GR206_35490</name>
</gene>
<evidence type="ECO:0000313" key="8">
    <source>
        <dbReference type="Proteomes" id="UP000468864"/>
    </source>
</evidence>
<evidence type="ECO:0000256" key="1">
    <source>
        <dbReference type="ARBA" id="ARBA00002190"/>
    </source>
</evidence>
<keyword evidence="6" id="KW-0814">Transposable element</keyword>
<comment type="similarity">
    <text evidence="2 6">Belongs to the transposase mutator family.</text>
</comment>
<evidence type="ECO:0000256" key="5">
    <source>
        <dbReference type="ARBA" id="ARBA00023172"/>
    </source>
</evidence>
<dbReference type="AlphaFoldDB" id="A0A6N9ZSE3"/>
<dbReference type="Pfam" id="PF00872">
    <property type="entry name" value="Transposase_mut"/>
    <property type="match status" value="1"/>
</dbReference>